<dbReference type="RefSeq" id="WP_116882953.1">
    <property type="nucleotide sequence ID" value="NZ_CABMMC010000051.1"/>
</dbReference>
<dbReference type="Proteomes" id="UP000576225">
    <property type="component" value="Unassembled WGS sequence"/>
</dbReference>
<dbReference type="SFLD" id="SFLDG01129">
    <property type="entry name" value="C1.5:_HAD__Beta-PGM__Phosphata"/>
    <property type="match status" value="1"/>
</dbReference>
<dbReference type="InterPro" id="IPR041492">
    <property type="entry name" value="HAD_2"/>
</dbReference>
<dbReference type="InterPro" id="IPR023198">
    <property type="entry name" value="PGP-like_dom2"/>
</dbReference>
<reference evidence="5 8" key="2">
    <citation type="submission" date="2020-04" db="EMBL/GenBank/DDBJ databases">
        <authorList>
            <person name="Hitch T.C.A."/>
            <person name="Wylensek D."/>
            <person name="Clavel T."/>
        </authorList>
    </citation>
    <scope>NUCLEOTIDE SEQUENCE [LARGE SCALE GENOMIC DNA]</scope>
    <source>
        <strain evidence="5 8">COR2-253-APC-1A</strain>
    </source>
</reference>
<evidence type="ECO:0000256" key="4">
    <source>
        <dbReference type="ARBA" id="ARBA00013078"/>
    </source>
</evidence>
<dbReference type="Pfam" id="PF13419">
    <property type="entry name" value="HAD_2"/>
    <property type="match status" value="1"/>
</dbReference>
<evidence type="ECO:0000313" key="8">
    <source>
        <dbReference type="Proteomes" id="UP000576225"/>
    </source>
</evidence>
<dbReference type="GO" id="GO:0008967">
    <property type="term" value="F:phosphoglycolate phosphatase activity"/>
    <property type="evidence" value="ECO:0007669"/>
    <property type="project" value="UniProtKB-EC"/>
</dbReference>
<proteinExistence type="inferred from homology"/>
<comment type="caution">
    <text evidence="6">The sequence shown here is derived from an EMBL/GenBank/DDBJ whole genome shotgun (WGS) entry which is preliminary data.</text>
</comment>
<dbReference type="EMBL" id="JABAEW010000073">
    <property type="protein sequence ID" value="NMD89043.1"/>
    <property type="molecule type" value="Genomic_DNA"/>
</dbReference>
<dbReference type="InterPro" id="IPR036412">
    <property type="entry name" value="HAD-like_sf"/>
</dbReference>
<evidence type="ECO:0000313" key="6">
    <source>
        <dbReference type="EMBL" id="PVY44962.1"/>
    </source>
</evidence>
<dbReference type="GO" id="GO:0005829">
    <property type="term" value="C:cytosol"/>
    <property type="evidence" value="ECO:0007669"/>
    <property type="project" value="TreeGrafter"/>
</dbReference>
<name>A0A2U1B8M1_9BACT</name>
<dbReference type="EMBL" id="QEKH01000004">
    <property type="protein sequence ID" value="PVY44962.1"/>
    <property type="molecule type" value="Genomic_DNA"/>
</dbReference>
<dbReference type="SUPFAM" id="SSF56784">
    <property type="entry name" value="HAD-like"/>
    <property type="match status" value="1"/>
</dbReference>
<dbReference type="InterPro" id="IPR023214">
    <property type="entry name" value="HAD_sf"/>
</dbReference>
<dbReference type="AlphaFoldDB" id="A0A2U1B8M1"/>
<dbReference type="GO" id="GO:0006281">
    <property type="term" value="P:DNA repair"/>
    <property type="evidence" value="ECO:0007669"/>
    <property type="project" value="TreeGrafter"/>
</dbReference>
<keyword evidence="7" id="KW-1185">Reference proteome</keyword>
<dbReference type="OrthoDB" id="9792518at2"/>
<dbReference type="Gene3D" id="1.10.150.240">
    <property type="entry name" value="Putative phosphatase, domain 2"/>
    <property type="match status" value="1"/>
</dbReference>
<organism evidence="6 7">
    <name type="scientific">Victivallis vadensis</name>
    <dbReference type="NCBI Taxonomy" id="172901"/>
    <lineage>
        <taxon>Bacteria</taxon>
        <taxon>Pseudomonadati</taxon>
        <taxon>Lentisphaerota</taxon>
        <taxon>Lentisphaeria</taxon>
        <taxon>Victivallales</taxon>
        <taxon>Victivallaceae</taxon>
        <taxon>Victivallis</taxon>
    </lineage>
</organism>
<accession>A0A2U1B8M1</accession>
<comment type="pathway">
    <text evidence="2">Organic acid metabolism; glycolate biosynthesis; glycolate from 2-phosphoglycolate: step 1/1.</text>
</comment>
<evidence type="ECO:0000256" key="1">
    <source>
        <dbReference type="ARBA" id="ARBA00000830"/>
    </source>
</evidence>
<protein>
    <recommendedName>
        <fullName evidence="4">phosphoglycolate phosphatase</fullName>
        <ecNumber evidence="4">3.1.3.18</ecNumber>
    </recommendedName>
</protein>
<evidence type="ECO:0000313" key="5">
    <source>
        <dbReference type="EMBL" id="NMD89043.1"/>
    </source>
</evidence>
<evidence type="ECO:0000256" key="2">
    <source>
        <dbReference type="ARBA" id="ARBA00004818"/>
    </source>
</evidence>
<dbReference type="GeneID" id="78294277"/>
<evidence type="ECO:0000313" key="7">
    <source>
        <dbReference type="Proteomes" id="UP000245959"/>
    </source>
</evidence>
<dbReference type="Gene3D" id="3.40.50.1000">
    <property type="entry name" value="HAD superfamily/HAD-like"/>
    <property type="match status" value="1"/>
</dbReference>
<keyword evidence="5" id="KW-0378">Hydrolase</keyword>
<dbReference type="InterPro" id="IPR050155">
    <property type="entry name" value="HAD-like_hydrolase_sf"/>
</dbReference>
<dbReference type="EC" id="3.1.3.18" evidence="4"/>
<comment type="catalytic activity">
    <reaction evidence="1">
        <text>2-phosphoglycolate + H2O = glycolate + phosphate</text>
        <dbReference type="Rhea" id="RHEA:14369"/>
        <dbReference type="ChEBI" id="CHEBI:15377"/>
        <dbReference type="ChEBI" id="CHEBI:29805"/>
        <dbReference type="ChEBI" id="CHEBI:43474"/>
        <dbReference type="ChEBI" id="CHEBI:58033"/>
        <dbReference type="EC" id="3.1.3.18"/>
    </reaction>
</comment>
<dbReference type="PANTHER" id="PTHR43434:SF1">
    <property type="entry name" value="PHOSPHOGLYCOLATE PHOSPHATASE"/>
    <property type="match status" value="1"/>
</dbReference>
<reference evidence="6 7" key="1">
    <citation type="submission" date="2018-04" db="EMBL/GenBank/DDBJ databases">
        <title>Genomic Encyclopedia of Type Strains, Phase IV (KMG-IV): sequencing the most valuable type-strain genomes for metagenomic binning, comparative biology and taxonomic classification.</title>
        <authorList>
            <person name="Goeker M."/>
        </authorList>
    </citation>
    <scope>NUCLEOTIDE SEQUENCE [LARGE SCALE GENOMIC DNA]</scope>
    <source>
        <strain evidence="6 7">DSM 14823</strain>
    </source>
</reference>
<gene>
    <name evidence="6" type="ORF">C8D82_104107</name>
    <name evidence="5" type="ORF">HF882_20875</name>
</gene>
<dbReference type="SFLD" id="SFLDS00003">
    <property type="entry name" value="Haloacid_Dehalogenase"/>
    <property type="match status" value="1"/>
</dbReference>
<evidence type="ECO:0000256" key="3">
    <source>
        <dbReference type="ARBA" id="ARBA00006171"/>
    </source>
</evidence>
<sequence>MLKAVLFDFDGTVGNTLPLCIAAFQKAITPLAGRSFSEREIVATFGPSEEGTIRALIPQFYEQGVEGYLHYYRELHSMCPAPFPGIPELLGDLKKWGAAVALVTGKGARSCRISLERYGIAEYFDAVETGSPAGPVKPEGIRAVLEKFRLAPAEALYIGDTASDITACRSVGVPAAAAAWAQTAELSELRRNRPDLLFTTVAELHAYLQKQLSGDSAGKTEE</sequence>
<comment type="similarity">
    <text evidence="3">Belongs to the HAD-like hydrolase superfamily. CbbY/CbbZ/Gph/YieH family.</text>
</comment>
<dbReference type="Proteomes" id="UP000245959">
    <property type="component" value="Unassembled WGS sequence"/>
</dbReference>
<dbReference type="PANTHER" id="PTHR43434">
    <property type="entry name" value="PHOSPHOGLYCOLATE PHOSPHATASE"/>
    <property type="match status" value="1"/>
</dbReference>